<evidence type="ECO:0000313" key="1">
    <source>
        <dbReference type="EMBL" id="UOQ55042.1"/>
    </source>
</evidence>
<accession>A0ABY4FED9</accession>
<keyword evidence="2" id="KW-1185">Reference proteome</keyword>
<protein>
    <recommendedName>
        <fullName evidence="3">Lipoprotein</fullName>
    </recommendedName>
</protein>
<dbReference type="EMBL" id="CP095049">
    <property type="protein sequence ID" value="UOQ55042.1"/>
    <property type="molecule type" value="Genomic_DNA"/>
</dbReference>
<organism evidence="1 2">
    <name type="scientific">Hymenobacter cellulosivorans</name>
    <dbReference type="NCBI Taxonomy" id="2932249"/>
    <lineage>
        <taxon>Bacteria</taxon>
        <taxon>Pseudomonadati</taxon>
        <taxon>Bacteroidota</taxon>
        <taxon>Cytophagia</taxon>
        <taxon>Cytophagales</taxon>
        <taxon>Hymenobacteraceae</taxon>
        <taxon>Hymenobacter</taxon>
    </lineage>
</organism>
<dbReference type="RefSeq" id="WP_244722975.1">
    <property type="nucleotide sequence ID" value="NZ_CP095049.1"/>
</dbReference>
<evidence type="ECO:0000313" key="2">
    <source>
        <dbReference type="Proteomes" id="UP000831785"/>
    </source>
</evidence>
<dbReference type="Proteomes" id="UP000831785">
    <property type="component" value="Chromosome"/>
</dbReference>
<gene>
    <name evidence="1" type="ORF">MUN80_09855</name>
</gene>
<name>A0ABY4FED9_9BACT</name>
<evidence type="ECO:0008006" key="3">
    <source>
        <dbReference type="Google" id="ProtNLM"/>
    </source>
</evidence>
<reference evidence="1 2" key="1">
    <citation type="submission" date="2022-04" db="EMBL/GenBank/DDBJ databases">
        <title>Hymenobacter sp. isolated from the air.</title>
        <authorList>
            <person name="Won M."/>
            <person name="Lee C.-M."/>
            <person name="Woen H.-Y."/>
            <person name="Kwon S.-W."/>
        </authorList>
    </citation>
    <scope>NUCLEOTIDE SEQUENCE [LARGE SCALE GENOMIC DNA]</scope>
    <source>
        <strain evidence="2">5116 S-27</strain>
    </source>
</reference>
<proteinExistence type="predicted"/>
<sequence length="169" mass="19039">MQYTFPLGLVVLLSACETPLTRQGASGAQSNAVETGAHSLVQKRSDRLSVGRYDPASGRFYTTTTLQHDYILQIEYEDEICIIDPLTEESVLCDTIQYLVAQDDAYWLKRYTSNASCPRNPWLAATQPLAYAWDNRQNKVLMWVTAEANKPPKRAQTSTYAAVCFYLVD</sequence>